<dbReference type="Pfam" id="PF00005">
    <property type="entry name" value="ABC_tran"/>
    <property type="match status" value="1"/>
</dbReference>
<feature type="transmembrane region" description="Helical" evidence="10">
    <location>
        <begin position="77"/>
        <end position="97"/>
    </location>
</feature>
<evidence type="ECO:0000256" key="10">
    <source>
        <dbReference type="SAM" id="Phobius"/>
    </source>
</evidence>
<keyword evidence="6 13" id="KW-0067">ATP-binding</keyword>
<evidence type="ECO:0000256" key="1">
    <source>
        <dbReference type="ARBA" id="ARBA00004651"/>
    </source>
</evidence>
<reference evidence="13" key="2">
    <citation type="submission" date="2020-09" db="EMBL/GenBank/DDBJ databases">
        <authorList>
            <person name="Sun Q."/>
            <person name="Sedlacek I."/>
        </authorList>
    </citation>
    <scope>NUCLEOTIDE SEQUENCE</scope>
    <source>
        <strain evidence="13">CCM 7905</strain>
    </source>
</reference>
<organism evidence="13 14">
    <name type="scientific">Rhodococcoides trifolii</name>
    <dbReference type="NCBI Taxonomy" id="908250"/>
    <lineage>
        <taxon>Bacteria</taxon>
        <taxon>Bacillati</taxon>
        <taxon>Actinomycetota</taxon>
        <taxon>Actinomycetes</taxon>
        <taxon>Mycobacteriales</taxon>
        <taxon>Nocardiaceae</taxon>
        <taxon>Rhodococcoides</taxon>
    </lineage>
</organism>
<dbReference type="PANTHER" id="PTHR43394">
    <property type="entry name" value="ATP-DEPENDENT PERMEASE MDL1, MITOCHONDRIAL"/>
    <property type="match status" value="1"/>
</dbReference>
<keyword evidence="7 10" id="KW-1133">Transmembrane helix</keyword>
<reference evidence="13" key="1">
    <citation type="journal article" date="2014" name="Int. J. Syst. Evol. Microbiol.">
        <title>Complete genome sequence of Corynebacterium casei LMG S-19264T (=DSM 44701T), isolated from a smear-ripened cheese.</title>
        <authorList>
            <consortium name="US DOE Joint Genome Institute (JGI-PGF)"/>
            <person name="Walter F."/>
            <person name="Albersmeier A."/>
            <person name="Kalinowski J."/>
            <person name="Ruckert C."/>
        </authorList>
    </citation>
    <scope>NUCLEOTIDE SEQUENCE</scope>
    <source>
        <strain evidence="13">CCM 7905</strain>
    </source>
</reference>
<dbReference type="Gene3D" id="1.20.1560.10">
    <property type="entry name" value="ABC transporter type 1, transmembrane domain"/>
    <property type="match status" value="1"/>
</dbReference>
<evidence type="ECO:0000256" key="4">
    <source>
        <dbReference type="ARBA" id="ARBA00022692"/>
    </source>
</evidence>
<dbReference type="SUPFAM" id="SSF52540">
    <property type="entry name" value="P-loop containing nucleoside triphosphate hydrolases"/>
    <property type="match status" value="1"/>
</dbReference>
<dbReference type="PROSITE" id="PS50929">
    <property type="entry name" value="ABC_TM1F"/>
    <property type="match status" value="1"/>
</dbReference>
<name>A0A917G1U8_9NOCA</name>
<proteinExistence type="inferred from homology"/>
<comment type="caution">
    <text evidence="13">The sequence shown here is derived from an EMBL/GenBank/DDBJ whole genome shotgun (WGS) entry which is preliminary data.</text>
</comment>
<dbReference type="SUPFAM" id="SSF90123">
    <property type="entry name" value="ABC transporter transmembrane region"/>
    <property type="match status" value="1"/>
</dbReference>
<dbReference type="Proteomes" id="UP000654257">
    <property type="component" value="Unassembled WGS sequence"/>
</dbReference>
<dbReference type="GO" id="GO:0015421">
    <property type="term" value="F:ABC-type oligopeptide transporter activity"/>
    <property type="evidence" value="ECO:0007669"/>
    <property type="project" value="TreeGrafter"/>
</dbReference>
<keyword evidence="8 10" id="KW-0472">Membrane</keyword>
<dbReference type="PROSITE" id="PS50893">
    <property type="entry name" value="ABC_TRANSPORTER_2"/>
    <property type="match status" value="1"/>
</dbReference>
<evidence type="ECO:0000256" key="6">
    <source>
        <dbReference type="ARBA" id="ARBA00022840"/>
    </source>
</evidence>
<keyword evidence="5" id="KW-0547">Nucleotide-binding</keyword>
<evidence type="ECO:0000259" key="12">
    <source>
        <dbReference type="PROSITE" id="PS50929"/>
    </source>
</evidence>
<dbReference type="InterPro" id="IPR011527">
    <property type="entry name" value="ABC1_TM_dom"/>
</dbReference>
<dbReference type="EMBL" id="BMCU01000004">
    <property type="protein sequence ID" value="GGG18212.1"/>
    <property type="molecule type" value="Genomic_DNA"/>
</dbReference>
<dbReference type="AlphaFoldDB" id="A0A917G1U8"/>
<feature type="transmembrane region" description="Helical" evidence="10">
    <location>
        <begin position="151"/>
        <end position="172"/>
    </location>
</feature>
<evidence type="ECO:0000256" key="7">
    <source>
        <dbReference type="ARBA" id="ARBA00022989"/>
    </source>
</evidence>
<dbReference type="CDD" id="cd18543">
    <property type="entry name" value="ABC_6TM_Rv0194_D1_like"/>
    <property type="match status" value="1"/>
</dbReference>
<feature type="transmembrane region" description="Helical" evidence="10">
    <location>
        <begin position="297"/>
        <end position="318"/>
    </location>
</feature>
<evidence type="ECO:0000256" key="9">
    <source>
        <dbReference type="ARBA" id="ARBA00061644"/>
    </source>
</evidence>
<dbReference type="InterPro" id="IPR003593">
    <property type="entry name" value="AAA+_ATPase"/>
</dbReference>
<feature type="domain" description="ABC transmembrane type-1" evidence="12">
    <location>
        <begin position="41"/>
        <end position="323"/>
    </location>
</feature>
<dbReference type="InterPro" id="IPR036640">
    <property type="entry name" value="ABC1_TM_sf"/>
</dbReference>
<dbReference type="InterPro" id="IPR027417">
    <property type="entry name" value="P-loop_NTPase"/>
</dbReference>
<dbReference type="FunFam" id="3.40.50.300:FF:000299">
    <property type="entry name" value="ABC transporter ATP-binding protein/permease"/>
    <property type="match status" value="1"/>
</dbReference>
<dbReference type="PANTHER" id="PTHR43394:SF1">
    <property type="entry name" value="ATP-BINDING CASSETTE SUB-FAMILY B MEMBER 10, MITOCHONDRIAL"/>
    <property type="match status" value="1"/>
</dbReference>
<protein>
    <submittedName>
        <fullName evidence="13">ABC transporter ATP-binding protein</fullName>
    </submittedName>
</protein>
<dbReference type="InterPro" id="IPR039421">
    <property type="entry name" value="Type_1_exporter"/>
</dbReference>
<dbReference type="InterPro" id="IPR017871">
    <property type="entry name" value="ABC_transporter-like_CS"/>
</dbReference>
<comment type="subcellular location">
    <subcellularLocation>
        <location evidence="1">Cell membrane</location>
        <topology evidence="1">Multi-pass membrane protein</topology>
    </subcellularLocation>
</comment>
<dbReference type="Pfam" id="PF00664">
    <property type="entry name" value="ABC_membrane"/>
    <property type="match status" value="1"/>
</dbReference>
<evidence type="ECO:0000259" key="11">
    <source>
        <dbReference type="PROSITE" id="PS50893"/>
    </source>
</evidence>
<accession>A0A917G1U8</accession>
<feature type="transmembrane region" description="Helical" evidence="10">
    <location>
        <begin position="178"/>
        <end position="198"/>
    </location>
</feature>
<dbReference type="InterPro" id="IPR003439">
    <property type="entry name" value="ABC_transporter-like_ATP-bd"/>
</dbReference>
<keyword evidence="4 10" id="KW-0812">Transmembrane</keyword>
<evidence type="ECO:0000313" key="14">
    <source>
        <dbReference type="Proteomes" id="UP000654257"/>
    </source>
</evidence>
<keyword evidence="14" id="KW-1185">Reference proteome</keyword>
<evidence type="ECO:0000256" key="5">
    <source>
        <dbReference type="ARBA" id="ARBA00022741"/>
    </source>
</evidence>
<evidence type="ECO:0000313" key="13">
    <source>
        <dbReference type="EMBL" id="GGG18212.1"/>
    </source>
</evidence>
<feature type="transmembrane region" description="Helical" evidence="10">
    <location>
        <begin position="260"/>
        <end position="285"/>
    </location>
</feature>
<dbReference type="GO" id="GO:0016887">
    <property type="term" value="F:ATP hydrolysis activity"/>
    <property type="evidence" value="ECO:0007669"/>
    <property type="project" value="InterPro"/>
</dbReference>
<keyword evidence="2" id="KW-0813">Transport</keyword>
<evidence type="ECO:0000256" key="2">
    <source>
        <dbReference type="ARBA" id="ARBA00022448"/>
    </source>
</evidence>
<feature type="transmembrane region" description="Helical" evidence="10">
    <location>
        <begin position="38"/>
        <end position="57"/>
    </location>
</feature>
<keyword evidence="3" id="KW-1003">Cell membrane</keyword>
<dbReference type="GO" id="GO:0005886">
    <property type="term" value="C:plasma membrane"/>
    <property type="evidence" value="ECO:0007669"/>
    <property type="project" value="UniProtKB-SubCell"/>
</dbReference>
<feature type="domain" description="ABC transporter" evidence="11">
    <location>
        <begin position="358"/>
        <end position="593"/>
    </location>
</feature>
<sequence>MVSAGVLDPVRSTERSVTPDESRSSLLRFLPFIAPYRVPIVLSIVISILGTGTALVIPLLTQHIVDGPIVARDFAGVWLPALGVLVLGLVDAGSIWLRRYLMAEPSSRFEIEARGALFRKLQSLSIGRHDGWDSGQLLSRAITDMSTLRRFVAFAAPFLLINTVTIVAGALILTWLSWILGVIFLVLAVPLILICARFESLYRVVSRRAQEQSGDVATTVEESIHGIRVLKAFGRSDHQAKRFVREARTLRGTELDKVRYMAILWSVIVGLPPIAIGAMLGVGAWSITQGTMTTGALVASLAIVASLLWPIEAFGFLISELGNSRTAADRYWEIMDLPADIDDPLHPVDLPKQVRGAVRFDGVSFSFPDADRILLHDVSFTIEPGETVALVGVTGSGKTALTSLIPRLYDVTAGSVTVDGLDVSEMRLSDLRSLVAVAFEEPALFSASVRENITMGRPAVTDENVWAALTVAHAEKFVADLPWGLDTRIGEQGLSLSGGQRQRLALARAVIGTPRILVLDDPLSALDVNTEQLVHEALADVLSTATTLLVAHRPSTAALADRVLLLDNGTIAAQGTHESLLATSARYRHVMGSTHG</sequence>
<evidence type="ECO:0000256" key="3">
    <source>
        <dbReference type="ARBA" id="ARBA00022475"/>
    </source>
</evidence>
<dbReference type="PROSITE" id="PS00211">
    <property type="entry name" value="ABC_TRANSPORTER_1"/>
    <property type="match status" value="1"/>
</dbReference>
<evidence type="ECO:0000256" key="8">
    <source>
        <dbReference type="ARBA" id="ARBA00023136"/>
    </source>
</evidence>
<dbReference type="GO" id="GO:0005524">
    <property type="term" value="F:ATP binding"/>
    <property type="evidence" value="ECO:0007669"/>
    <property type="project" value="UniProtKB-KW"/>
</dbReference>
<gene>
    <name evidence="13" type="ORF">GCM10007304_35280</name>
</gene>
<dbReference type="Gene3D" id="3.40.50.300">
    <property type="entry name" value="P-loop containing nucleotide triphosphate hydrolases"/>
    <property type="match status" value="1"/>
</dbReference>
<dbReference type="SMART" id="SM00382">
    <property type="entry name" value="AAA"/>
    <property type="match status" value="1"/>
</dbReference>
<comment type="similarity">
    <text evidence="9">Belongs to the ABC transporter superfamily. Lipid exporter (TC 3.A.1.106) family.</text>
</comment>